<proteinExistence type="inferred from homology"/>
<evidence type="ECO:0000313" key="6">
    <source>
        <dbReference type="EMBL" id="SHH38381.1"/>
    </source>
</evidence>
<keyword evidence="3 4" id="KW-0597">Phosphoprotein</keyword>
<dbReference type="OrthoDB" id="1120942at2"/>
<keyword evidence="6" id="KW-0456">Lyase</keyword>
<evidence type="ECO:0000256" key="5">
    <source>
        <dbReference type="PIRSR" id="PIRSR002736-50"/>
    </source>
</evidence>
<dbReference type="GO" id="GO:0005737">
    <property type="term" value="C:cytoplasm"/>
    <property type="evidence" value="ECO:0007669"/>
    <property type="project" value="UniProtKB-SubCell"/>
</dbReference>
<evidence type="ECO:0000256" key="1">
    <source>
        <dbReference type="ARBA" id="ARBA00004496"/>
    </source>
</evidence>
<comment type="similarity">
    <text evidence="4">Belongs to the CitD family.</text>
</comment>
<dbReference type="AlphaFoldDB" id="A0A1M5SIR4"/>
<accession>A0A1M5SIR4</accession>
<evidence type="ECO:0000313" key="7">
    <source>
        <dbReference type="Proteomes" id="UP000184526"/>
    </source>
</evidence>
<dbReference type="GO" id="GO:0016829">
    <property type="term" value="F:lyase activity"/>
    <property type="evidence" value="ECO:0007669"/>
    <property type="project" value="UniProtKB-KW"/>
</dbReference>
<dbReference type="InterPro" id="IPR006495">
    <property type="entry name" value="CitD"/>
</dbReference>
<dbReference type="STRING" id="1121306.SAMN02745196_00186"/>
<organism evidence="6 7">
    <name type="scientific">Clostridium collagenovorans DSM 3089</name>
    <dbReference type="NCBI Taxonomy" id="1121306"/>
    <lineage>
        <taxon>Bacteria</taxon>
        <taxon>Bacillati</taxon>
        <taxon>Bacillota</taxon>
        <taxon>Clostridia</taxon>
        <taxon>Eubacteriales</taxon>
        <taxon>Clostridiaceae</taxon>
        <taxon>Clostridium</taxon>
    </lineage>
</organism>
<protein>
    <recommendedName>
        <fullName evidence="4">Citrate lyase acyl carrier protein</fullName>
    </recommendedName>
    <alternativeName>
        <fullName evidence="4">Citrate lyase gamma chain</fullName>
    </alternativeName>
</protein>
<dbReference type="InterPro" id="IPR023439">
    <property type="entry name" value="Mal_deCO2ase/Cit_lyase_ACP"/>
</dbReference>
<comment type="subcellular location">
    <subcellularLocation>
        <location evidence="1 4">Cytoplasm</location>
    </subcellularLocation>
</comment>
<dbReference type="HAMAP" id="MF_00805">
    <property type="entry name" value="CitD"/>
    <property type="match status" value="1"/>
</dbReference>
<keyword evidence="7" id="KW-1185">Reference proteome</keyword>
<dbReference type="PIRSF" id="PIRSF002736">
    <property type="entry name" value="Citrt_lyas_gamma"/>
    <property type="match status" value="1"/>
</dbReference>
<sequence>MKIIKKSLAGTLESNDIQIMISPNEEKGIEIELTSNVEKQFGRQIRKVIKETIEKLGVEDAIVFANDKGALDCTIQARVQCAVFRGCDTEGKYNWEVID</sequence>
<dbReference type="Pfam" id="PF06857">
    <property type="entry name" value="ACP"/>
    <property type="match status" value="1"/>
</dbReference>
<dbReference type="EMBL" id="FQXP01000003">
    <property type="protein sequence ID" value="SHH38381.1"/>
    <property type="molecule type" value="Genomic_DNA"/>
</dbReference>
<dbReference type="NCBIfam" id="NF009726">
    <property type="entry name" value="PRK13253.1"/>
    <property type="match status" value="1"/>
</dbReference>
<evidence type="ECO:0000256" key="4">
    <source>
        <dbReference type="HAMAP-Rule" id="MF_00805"/>
    </source>
</evidence>
<name>A0A1M5SIR4_9CLOT</name>
<dbReference type="RefSeq" id="WP_072829137.1">
    <property type="nucleotide sequence ID" value="NZ_FQXP01000003.1"/>
</dbReference>
<comment type="function">
    <text evidence="4">Covalent carrier of the coenzyme of citrate lyase.</text>
</comment>
<evidence type="ECO:0000256" key="2">
    <source>
        <dbReference type="ARBA" id="ARBA00022490"/>
    </source>
</evidence>
<feature type="modified residue" description="O-(phosphoribosyl dephospho-coenzyme A)serine" evidence="4 5">
    <location>
        <position position="14"/>
    </location>
</feature>
<evidence type="ECO:0000256" key="3">
    <source>
        <dbReference type="ARBA" id="ARBA00022553"/>
    </source>
</evidence>
<comment type="subunit">
    <text evidence="4">Oligomer with a subunit composition of (alpha,beta,gamma)6.</text>
</comment>
<dbReference type="Proteomes" id="UP000184526">
    <property type="component" value="Unassembled WGS sequence"/>
</dbReference>
<reference evidence="6 7" key="1">
    <citation type="submission" date="2016-11" db="EMBL/GenBank/DDBJ databases">
        <authorList>
            <person name="Jaros S."/>
            <person name="Januszkiewicz K."/>
            <person name="Wedrychowicz H."/>
        </authorList>
    </citation>
    <scope>NUCLEOTIDE SEQUENCE [LARGE SCALE GENOMIC DNA]</scope>
    <source>
        <strain evidence="6 7">DSM 3089</strain>
    </source>
</reference>
<keyword evidence="2 4" id="KW-0963">Cytoplasm</keyword>
<dbReference type="NCBIfam" id="TIGR01608">
    <property type="entry name" value="citD"/>
    <property type="match status" value="1"/>
</dbReference>
<gene>
    <name evidence="4" type="primary">citD</name>
    <name evidence="6" type="ORF">SAMN02745196_00186</name>
</gene>